<feature type="transmembrane region" description="Helical" evidence="8">
    <location>
        <begin position="317"/>
        <end position="341"/>
    </location>
</feature>
<protein>
    <submittedName>
        <fullName evidence="11">Hydrogenase-4 component F</fullName>
    </submittedName>
</protein>
<feature type="transmembrane region" description="Helical" evidence="8">
    <location>
        <begin position="167"/>
        <end position="186"/>
    </location>
</feature>
<dbReference type="NCBIfam" id="NF005044">
    <property type="entry name" value="PRK06458.1-4"/>
    <property type="match status" value="1"/>
</dbReference>
<evidence type="ECO:0000256" key="3">
    <source>
        <dbReference type="ARBA" id="ARBA00022692"/>
    </source>
</evidence>
<dbReference type="Pfam" id="PF00361">
    <property type="entry name" value="Proton_antipo_M"/>
    <property type="match status" value="1"/>
</dbReference>
<evidence type="ECO:0000256" key="8">
    <source>
        <dbReference type="SAM" id="Phobius"/>
    </source>
</evidence>
<dbReference type="GO" id="GO:0005886">
    <property type="term" value="C:plasma membrane"/>
    <property type="evidence" value="ECO:0007669"/>
    <property type="project" value="UniProtKB-SubCell"/>
</dbReference>
<comment type="subcellular location">
    <subcellularLocation>
        <location evidence="1">Cell membrane</location>
        <topology evidence="1">Multi-pass membrane protein</topology>
    </subcellularLocation>
    <subcellularLocation>
        <location evidence="7">Membrane</location>
        <topology evidence="7">Multi-pass membrane protein</topology>
    </subcellularLocation>
</comment>
<organism evidence="11 12">
    <name type="scientific">Consotaella salsifontis</name>
    <dbReference type="NCBI Taxonomy" id="1365950"/>
    <lineage>
        <taxon>Bacteria</taxon>
        <taxon>Pseudomonadati</taxon>
        <taxon>Pseudomonadota</taxon>
        <taxon>Alphaproteobacteria</taxon>
        <taxon>Hyphomicrobiales</taxon>
        <taxon>Aurantimonadaceae</taxon>
        <taxon>Consotaella</taxon>
    </lineage>
</organism>
<evidence type="ECO:0000256" key="1">
    <source>
        <dbReference type="ARBA" id="ARBA00004651"/>
    </source>
</evidence>
<evidence type="ECO:0000256" key="6">
    <source>
        <dbReference type="ARBA" id="ARBA00023136"/>
    </source>
</evidence>
<dbReference type="EMBL" id="FUXL01000007">
    <property type="protein sequence ID" value="SKA17412.1"/>
    <property type="molecule type" value="Genomic_DNA"/>
</dbReference>
<evidence type="ECO:0000256" key="4">
    <source>
        <dbReference type="ARBA" id="ARBA00022989"/>
    </source>
</evidence>
<proteinExistence type="predicted"/>
<keyword evidence="12" id="KW-1185">Reference proteome</keyword>
<dbReference type="PANTHER" id="PTHR42682">
    <property type="entry name" value="HYDROGENASE-4 COMPONENT F"/>
    <property type="match status" value="1"/>
</dbReference>
<dbReference type="Proteomes" id="UP000190135">
    <property type="component" value="Unassembled WGS sequence"/>
</dbReference>
<evidence type="ECO:0000259" key="10">
    <source>
        <dbReference type="Pfam" id="PF00662"/>
    </source>
</evidence>
<keyword evidence="2" id="KW-1003">Cell membrane</keyword>
<evidence type="ECO:0000256" key="7">
    <source>
        <dbReference type="RuleBase" id="RU000320"/>
    </source>
</evidence>
<gene>
    <name evidence="11" type="ORF">SAMN05428963_107111</name>
</gene>
<keyword evidence="6 8" id="KW-0472">Membrane</keyword>
<evidence type="ECO:0000259" key="9">
    <source>
        <dbReference type="Pfam" id="PF00361"/>
    </source>
</evidence>
<dbReference type="STRING" id="1365950.SAMN05428963_107111"/>
<dbReference type="GO" id="GO:0016491">
    <property type="term" value="F:oxidoreductase activity"/>
    <property type="evidence" value="ECO:0007669"/>
    <property type="project" value="UniProtKB-KW"/>
</dbReference>
<dbReference type="RefSeq" id="WP_078708613.1">
    <property type="nucleotide sequence ID" value="NZ_FUXL01000007.1"/>
</dbReference>
<sequence>MTPSSLPLFILAGPLVIALAILLLPARVMSLRACEAAHVVSMVLVFALALAMTGQVLGGARLEALASWLYVDSLGAIFLMIIAVVGLMTGLYSLGYIRHDIEVGHLDMRRAKIYYGFFNLFVFTMLLSATANNIVMMWVAVEATTLGSAFLVGIYGEKTSLEAAWKYVVICTVGVAFGLYGTVLVFSNGSEVLADPHQAVLWTSLAQNAASLDPSLMKIAFVFVVIGFGTKAGLFPMHAWLPDAHSEAPSPVSALLSGVLLKCALFVIIRYLALMVRAIGPEFPQTLLLTLGVLSVVVAAMLFFVQKDLKRKLAYSSVEHVGLIAIGLGLGGPLGVAAALLHSINHSLAKALLFCGSGNVLMKYGTRDLDKVKGMLRLAPASGLLLMIGALALSGFPPFNVFVSEFLVFAAGLKAGHPWLMLVCLLFFTVTIAGFIQIISGSVLGKTSEGAKPGDVSAATLVPLGILAALVLVMGFAVPAPIAKLVADASAIVLDGGDPVTVASPWQFGGTTLFADDNGLLATPAAAAEPAAEKETK</sequence>
<feature type="domain" description="NADH-Ubiquinone oxidoreductase (complex I) chain 5 N-terminal" evidence="10">
    <location>
        <begin position="69"/>
        <end position="100"/>
    </location>
</feature>
<evidence type="ECO:0000313" key="11">
    <source>
        <dbReference type="EMBL" id="SKA17412.1"/>
    </source>
</evidence>
<dbReference type="OrthoDB" id="9768329at2"/>
<feature type="transmembrane region" description="Helical" evidence="8">
    <location>
        <begin position="69"/>
        <end position="92"/>
    </location>
</feature>
<feature type="transmembrane region" description="Helical" evidence="8">
    <location>
        <begin position="219"/>
        <end position="241"/>
    </location>
</feature>
<dbReference type="PANTHER" id="PTHR42682:SF5">
    <property type="entry name" value="HYDROGENASE-4 COMPONENT F"/>
    <property type="match status" value="1"/>
</dbReference>
<dbReference type="InterPro" id="IPR001750">
    <property type="entry name" value="ND/Mrp_TM"/>
</dbReference>
<feature type="transmembrane region" description="Helical" evidence="8">
    <location>
        <begin position="113"/>
        <end position="129"/>
    </location>
</feature>
<reference evidence="11 12" key="1">
    <citation type="submission" date="2017-02" db="EMBL/GenBank/DDBJ databases">
        <authorList>
            <person name="Peterson S.W."/>
        </authorList>
    </citation>
    <scope>NUCLEOTIDE SEQUENCE [LARGE SCALE GENOMIC DNA]</scope>
    <source>
        <strain evidence="11 12">USBA 369</strain>
    </source>
</reference>
<name>A0A1T4RN70_9HYPH</name>
<feature type="transmembrane region" description="Helical" evidence="8">
    <location>
        <begin position="378"/>
        <end position="399"/>
    </location>
</feature>
<accession>A0A1T4RN70</accession>
<feature type="transmembrane region" description="Helical" evidence="8">
    <location>
        <begin position="419"/>
        <end position="444"/>
    </location>
</feature>
<keyword evidence="4 8" id="KW-1133">Transmembrane helix</keyword>
<evidence type="ECO:0000256" key="2">
    <source>
        <dbReference type="ARBA" id="ARBA00022475"/>
    </source>
</evidence>
<feature type="transmembrane region" description="Helical" evidence="8">
    <location>
        <begin position="285"/>
        <end position="305"/>
    </location>
</feature>
<keyword evidence="5" id="KW-0560">Oxidoreductase</keyword>
<dbReference type="Pfam" id="PF00662">
    <property type="entry name" value="Proton_antipo_N"/>
    <property type="match status" value="1"/>
</dbReference>
<keyword evidence="3 7" id="KW-0812">Transmembrane</keyword>
<feature type="transmembrane region" description="Helical" evidence="8">
    <location>
        <begin position="6"/>
        <end position="24"/>
    </location>
</feature>
<dbReference type="AlphaFoldDB" id="A0A1T4RN70"/>
<feature type="transmembrane region" description="Helical" evidence="8">
    <location>
        <begin position="36"/>
        <end position="57"/>
    </location>
</feature>
<evidence type="ECO:0000313" key="12">
    <source>
        <dbReference type="Proteomes" id="UP000190135"/>
    </source>
</evidence>
<dbReference type="InterPro" id="IPR052175">
    <property type="entry name" value="ComplexI-like_HydComp"/>
</dbReference>
<dbReference type="InterPro" id="IPR001516">
    <property type="entry name" value="Proton_antipo_N"/>
</dbReference>
<dbReference type="PRINTS" id="PR01434">
    <property type="entry name" value="NADHDHGNASE5"/>
</dbReference>
<evidence type="ECO:0000256" key="5">
    <source>
        <dbReference type="ARBA" id="ARBA00023002"/>
    </source>
</evidence>
<feature type="transmembrane region" description="Helical" evidence="8">
    <location>
        <begin position="456"/>
        <end position="478"/>
    </location>
</feature>
<feature type="domain" description="NADH:quinone oxidoreductase/Mrp antiporter transmembrane" evidence="9">
    <location>
        <begin position="131"/>
        <end position="425"/>
    </location>
</feature>
<feature type="transmembrane region" description="Helical" evidence="8">
    <location>
        <begin position="253"/>
        <end position="273"/>
    </location>
</feature>
<feature type="transmembrane region" description="Helical" evidence="8">
    <location>
        <begin position="135"/>
        <end position="155"/>
    </location>
</feature>